<organism evidence="2 3">
    <name type="scientific">Eumeta variegata</name>
    <name type="common">Bagworm moth</name>
    <name type="synonym">Eumeta japonica</name>
    <dbReference type="NCBI Taxonomy" id="151549"/>
    <lineage>
        <taxon>Eukaryota</taxon>
        <taxon>Metazoa</taxon>
        <taxon>Ecdysozoa</taxon>
        <taxon>Arthropoda</taxon>
        <taxon>Hexapoda</taxon>
        <taxon>Insecta</taxon>
        <taxon>Pterygota</taxon>
        <taxon>Neoptera</taxon>
        <taxon>Endopterygota</taxon>
        <taxon>Lepidoptera</taxon>
        <taxon>Glossata</taxon>
        <taxon>Ditrysia</taxon>
        <taxon>Tineoidea</taxon>
        <taxon>Psychidae</taxon>
        <taxon>Oiketicinae</taxon>
        <taxon>Eumeta</taxon>
    </lineage>
</organism>
<dbReference type="Proteomes" id="UP000299102">
    <property type="component" value="Unassembled WGS sequence"/>
</dbReference>
<gene>
    <name evidence="2" type="ORF">EVAR_18320_1</name>
</gene>
<comment type="caution">
    <text evidence="2">The sequence shown here is derived from an EMBL/GenBank/DDBJ whole genome shotgun (WGS) entry which is preliminary data.</text>
</comment>
<dbReference type="EMBL" id="BGZK01000300">
    <property type="protein sequence ID" value="GBP35195.1"/>
    <property type="molecule type" value="Genomic_DNA"/>
</dbReference>
<accession>A0A4C1VC54</accession>
<name>A0A4C1VC54_EUMVA</name>
<dbReference type="AlphaFoldDB" id="A0A4C1VC54"/>
<reference evidence="2 3" key="1">
    <citation type="journal article" date="2019" name="Commun. Biol.">
        <title>The bagworm genome reveals a unique fibroin gene that provides high tensile strength.</title>
        <authorList>
            <person name="Kono N."/>
            <person name="Nakamura H."/>
            <person name="Ohtoshi R."/>
            <person name="Tomita M."/>
            <person name="Numata K."/>
            <person name="Arakawa K."/>
        </authorList>
    </citation>
    <scope>NUCLEOTIDE SEQUENCE [LARGE SCALE GENOMIC DNA]</scope>
</reference>
<evidence type="ECO:0000256" key="1">
    <source>
        <dbReference type="SAM" id="MobiDB-lite"/>
    </source>
</evidence>
<evidence type="ECO:0000313" key="3">
    <source>
        <dbReference type="Proteomes" id="UP000299102"/>
    </source>
</evidence>
<keyword evidence="3" id="KW-1185">Reference proteome</keyword>
<feature type="region of interest" description="Disordered" evidence="1">
    <location>
        <begin position="75"/>
        <end position="96"/>
    </location>
</feature>
<protein>
    <submittedName>
        <fullName evidence="2">Uncharacterized protein</fullName>
    </submittedName>
</protein>
<proteinExistence type="predicted"/>
<evidence type="ECO:0000313" key="2">
    <source>
        <dbReference type="EMBL" id="GBP35195.1"/>
    </source>
</evidence>
<sequence>MTNTSRHSFTGVREGGGYVFAHERAGGQISLAQLLATVHRKTSYAAVSVRARSAATWPDTAGDASPNAPGHKSFGGDFGALLSPTPDSGARLFITR</sequence>